<evidence type="ECO:0000256" key="21">
    <source>
        <dbReference type="RuleBase" id="RU000687"/>
    </source>
</evidence>
<dbReference type="PRINTS" id="PR00252">
    <property type="entry name" value="NRIONCHANNEL"/>
</dbReference>
<keyword evidence="7 21" id="KW-1133">Transmembrane helix</keyword>
<evidence type="ECO:0000256" key="19">
    <source>
        <dbReference type="ARBA" id="ARBA00036239"/>
    </source>
</evidence>
<evidence type="ECO:0000256" key="3">
    <source>
        <dbReference type="ARBA" id="ARBA00022448"/>
    </source>
</evidence>
<dbReference type="FunFam" id="1.20.58.390:FF:000001">
    <property type="entry name" value="Neuronal nicotinic acetylcholine receptor subunit 3"/>
    <property type="match status" value="1"/>
</dbReference>
<dbReference type="GeneTree" id="ENSGT00940000159329"/>
<evidence type="ECO:0000256" key="20">
    <source>
        <dbReference type="ARBA" id="ARBA00036634"/>
    </source>
</evidence>
<dbReference type="FunFam" id="1.20.58.390:FF:000014">
    <property type="entry name" value="Neuronal nicotinic acetylcholine receptor alpha4 subunit"/>
    <property type="match status" value="1"/>
</dbReference>
<comment type="catalytic activity">
    <reaction evidence="18">
        <text>K(+)(in) = K(+)(out)</text>
        <dbReference type="Rhea" id="RHEA:29463"/>
        <dbReference type="ChEBI" id="CHEBI:29103"/>
    </reaction>
</comment>
<comment type="similarity">
    <text evidence="2">Belongs to the ligand-gated ion channel (TC 1.A.9) family. Acetylcholine receptor (TC 1.A.9.1) subfamily.</text>
</comment>
<keyword evidence="12" id="KW-0675">Receptor</keyword>
<dbReference type="InterPro" id="IPR002394">
    <property type="entry name" value="Nicotinic_acetylcholine_rcpt"/>
</dbReference>
<dbReference type="Proteomes" id="UP000694389">
    <property type="component" value="Unassembled WGS sequence"/>
</dbReference>
<dbReference type="GO" id="GO:0004888">
    <property type="term" value="F:transmembrane signaling receptor activity"/>
    <property type="evidence" value="ECO:0007669"/>
    <property type="project" value="InterPro"/>
</dbReference>
<keyword evidence="11" id="KW-1015">Disulfide bond</keyword>
<keyword evidence="10 21" id="KW-0472">Membrane</keyword>
<organism evidence="24 25">
    <name type="scientific">Dicentrarchus labrax</name>
    <name type="common">European seabass</name>
    <name type="synonym">Morone labrax</name>
    <dbReference type="NCBI Taxonomy" id="13489"/>
    <lineage>
        <taxon>Eukaryota</taxon>
        <taxon>Metazoa</taxon>
        <taxon>Chordata</taxon>
        <taxon>Craniata</taxon>
        <taxon>Vertebrata</taxon>
        <taxon>Euteleostomi</taxon>
        <taxon>Actinopterygii</taxon>
        <taxon>Neopterygii</taxon>
        <taxon>Teleostei</taxon>
        <taxon>Neoteleostei</taxon>
        <taxon>Acanthomorphata</taxon>
        <taxon>Eupercaria</taxon>
        <taxon>Moronidae</taxon>
        <taxon>Dicentrarchus</taxon>
    </lineage>
</organism>
<evidence type="ECO:0000256" key="2">
    <source>
        <dbReference type="ARBA" id="ARBA00009237"/>
    </source>
</evidence>
<keyword evidence="14" id="KW-0628">Postsynaptic cell membrane</keyword>
<dbReference type="InterPro" id="IPR006201">
    <property type="entry name" value="Neur_channel"/>
</dbReference>
<feature type="chain" id="PRO_5035960269" description="Neuronal acetylcholine receptor subunit alpha-4" evidence="21">
    <location>
        <begin position="22"/>
        <end position="487"/>
    </location>
</feature>
<comment type="function">
    <text evidence="1">After binding acetylcholine, the AChR responds by an extensive change in conformation that affects all subunits and leads to opening of an ion-conducting channel across the plasma membrane.</text>
</comment>
<dbReference type="GO" id="GO:0022848">
    <property type="term" value="F:acetylcholine-gated monoatomic cation-selective channel activity"/>
    <property type="evidence" value="ECO:0007669"/>
    <property type="project" value="InterPro"/>
</dbReference>
<keyword evidence="4" id="KW-1003">Cell membrane</keyword>
<dbReference type="FunFam" id="2.70.170.10:FF:000005">
    <property type="entry name" value="Neuronal nicotinic acetylcholine receptor alpha4 subunit"/>
    <property type="match status" value="1"/>
</dbReference>
<keyword evidence="5 21" id="KW-0812">Transmembrane</keyword>
<evidence type="ECO:0000256" key="6">
    <source>
        <dbReference type="ARBA" id="ARBA00022729"/>
    </source>
</evidence>
<keyword evidence="13" id="KW-0325">Glycoprotein</keyword>
<keyword evidence="16 21" id="KW-0407">Ion channel</keyword>
<dbReference type="Ensembl" id="ENSDLAT00005063494.2">
    <property type="protein sequence ID" value="ENSDLAP00005059935.2"/>
    <property type="gene ID" value="ENSDLAG00005025168.2"/>
</dbReference>
<dbReference type="SUPFAM" id="SSF90112">
    <property type="entry name" value="Neurotransmitter-gated ion-channel transmembrane pore"/>
    <property type="match status" value="1"/>
</dbReference>
<evidence type="ECO:0000256" key="5">
    <source>
        <dbReference type="ARBA" id="ARBA00022692"/>
    </source>
</evidence>
<evidence type="ECO:0000256" key="13">
    <source>
        <dbReference type="ARBA" id="ARBA00023180"/>
    </source>
</evidence>
<keyword evidence="8" id="KW-0770">Synapse</keyword>
<sequence>MCLIFSFLLSVCSQVGPRAHAEERLLQDLFVHYNKLSRPVENTTDTVLVHFGLSIAQLIDVDEKNQMMTTNVWVKQEWNDYKLRWNPEEYENVTSIRIPSEIIWRPDIVLYNNADGDFAVTHLTKAHLFYDGRIKWMPPAIYKSSCSIDVTFFPFDQQSCKMKFGSWTYDRAKIDLISMASDVDQMDYWESGEWIIVNAVGKYNTKKYECCTEIYADITYYFIIRRLPLFYTINLIIPCLLISCLTVLVFYLPSQCGEKITLCISVLLSLTVFLLLITEIIPSTSLVIPLIGEYLLFTMVFVTLSIIITVFVLNVHHRSPQTHGMPHWVRRVFLDLVPRVLFMKRPPGTAKQNCKKLIEMMHRPTTISATGNSQAFWTGLETGFQYCCLHDEGPGVIGIAGWVKKQALTDQLAETLTAESNKDATMQRAIEGVQYIADHLRAEDDDFSEDWKYVAMVIDRIFLWMFVLVCILGSVGLFLPPWLAGMI</sequence>
<reference evidence="24" key="1">
    <citation type="submission" date="2025-08" db="UniProtKB">
        <authorList>
            <consortium name="Ensembl"/>
        </authorList>
    </citation>
    <scope>IDENTIFICATION</scope>
</reference>
<dbReference type="Gene3D" id="2.70.170.10">
    <property type="entry name" value="Neurotransmitter-gated ion-channel ligand-binding domain"/>
    <property type="match status" value="1"/>
</dbReference>
<protein>
    <recommendedName>
        <fullName evidence="26">Neuronal acetylcholine receptor subunit alpha-4</fullName>
    </recommendedName>
</protein>
<evidence type="ECO:0000256" key="4">
    <source>
        <dbReference type="ARBA" id="ARBA00022475"/>
    </source>
</evidence>
<feature type="transmembrane region" description="Helical" evidence="21">
    <location>
        <begin position="229"/>
        <end position="253"/>
    </location>
</feature>
<dbReference type="Gene3D" id="1.20.58.390">
    <property type="entry name" value="Neurotransmitter-gated ion-channel transmembrane domain"/>
    <property type="match status" value="2"/>
</dbReference>
<dbReference type="AlphaFoldDB" id="A0A8C4ILY5"/>
<comment type="catalytic activity">
    <reaction evidence="20">
        <text>Ca(2+)(in) = Ca(2+)(out)</text>
        <dbReference type="Rhea" id="RHEA:29671"/>
        <dbReference type="ChEBI" id="CHEBI:29108"/>
    </reaction>
</comment>
<keyword evidence="25" id="KW-1185">Reference proteome</keyword>
<dbReference type="InterPro" id="IPR036734">
    <property type="entry name" value="Neur_chan_lig-bd_sf"/>
</dbReference>
<dbReference type="Pfam" id="PF02931">
    <property type="entry name" value="Neur_chan_LBD"/>
    <property type="match status" value="1"/>
</dbReference>
<evidence type="ECO:0000256" key="8">
    <source>
        <dbReference type="ARBA" id="ARBA00023018"/>
    </source>
</evidence>
<evidence type="ECO:0000256" key="10">
    <source>
        <dbReference type="ARBA" id="ARBA00023136"/>
    </source>
</evidence>
<evidence type="ECO:0000256" key="11">
    <source>
        <dbReference type="ARBA" id="ARBA00023157"/>
    </source>
</evidence>
<dbReference type="InterPro" id="IPR006029">
    <property type="entry name" value="Neurotrans-gated_channel_TM"/>
</dbReference>
<dbReference type="GO" id="GO:0045211">
    <property type="term" value="C:postsynaptic membrane"/>
    <property type="evidence" value="ECO:0007669"/>
    <property type="project" value="UniProtKB-SubCell"/>
</dbReference>
<feature type="domain" description="Neurotransmitter-gated ion-channel transmembrane" evidence="23">
    <location>
        <begin position="235"/>
        <end position="478"/>
    </location>
</feature>
<dbReference type="InterPro" id="IPR006202">
    <property type="entry name" value="Neur_chan_lig-bd"/>
</dbReference>
<keyword evidence="3 21" id="KW-0813">Transport</keyword>
<evidence type="ECO:0008006" key="26">
    <source>
        <dbReference type="Google" id="ProtNLM"/>
    </source>
</evidence>
<comment type="subcellular location">
    <subcellularLocation>
        <location evidence="17">Postsynaptic cell membrane</location>
        <topology evidence="17">Multi-pass membrane protein</topology>
    </subcellularLocation>
</comment>
<dbReference type="SUPFAM" id="SSF63712">
    <property type="entry name" value="Nicotinic receptor ligand binding domain-like"/>
    <property type="match status" value="1"/>
</dbReference>
<dbReference type="PROSITE" id="PS00236">
    <property type="entry name" value="NEUROTR_ION_CHANNEL"/>
    <property type="match status" value="1"/>
</dbReference>
<feature type="domain" description="Neurotransmitter-gated ion-channel ligand-binding" evidence="22">
    <location>
        <begin position="22"/>
        <end position="227"/>
    </location>
</feature>
<dbReference type="InterPro" id="IPR038050">
    <property type="entry name" value="Neuro_actylchol_rec"/>
</dbReference>
<evidence type="ECO:0000256" key="17">
    <source>
        <dbReference type="ARBA" id="ARBA00034104"/>
    </source>
</evidence>
<dbReference type="PANTHER" id="PTHR18945">
    <property type="entry name" value="NEUROTRANSMITTER GATED ION CHANNEL"/>
    <property type="match status" value="1"/>
</dbReference>
<feature type="transmembrane region" description="Helical" evidence="21">
    <location>
        <begin position="260"/>
        <end position="282"/>
    </location>
</feature>
<proteinExistence type="inferred from homology"/>
<evidence type="ECO:0000256" key="7">
    <source>
        <dbReference type="ARBA" id="ARBA00022989"/>
    </source>
</evidence>
<dbReference type="NCBIfam" id="TIGR00860">
    <property type="entry name" value="LIC"/>
    <property type="match status" value="1"/>
</dbReference>
<feature type="transmembrane region" description="Helical" evidence="21">
    <location>
        <begin position="461"/>
        <end position="483"/>
    </location>
</feature>
<dbReference type="PRINTS" id="PR00254">
    <property type="entry name" value="NICOTINICR"/>
</dbReference>
<keyword evidence="9 21" id="KW-0406">Ion transport</keyword>
<keyword evidence="6 21" id="KW-0732">Signal</keyword>
<feature type="signal peptide" evidence="21">
    <location>
        <begin position="1"/>
        <end position="21"/>
    </location>
</feature>
<comment type="catalytic activity">
    <reaction evidence="19">
        <text>Na(+)(in) = Na(+)(out)</text>
        <dbReference type="Rhea" id="RHEA:34963"/>
        <dbReference type="ChEBI" id="CHEBI:29101"/>
    </reaction>
</comment>
<name>A0A8C4ILY5_DICLA</name>
<dbReference type="CDD" id="cd19064">
    <property type="entry name" value="LGIC_TM_nAChR"/>
    <property type="match status" value="1"/>
</dbReference>
<keyword evidence="15" id="KW-1071">Ligand-gated ion channel</keyword>
<evidence type="ECO:0000313" key="24">
    <source>
        <dbReference type="Ensembl" id="ENSDLAP00005059935.2"/>
    </source>
</evidence>
<evidence type="ECO:0000256" key="12">
    <source>
        <dbReference type="ARBA" id="ARBA00023170"/>
    </source>
</evidence>
<evidence type="ECO:0000256" key="9">
    <source>
        <dbReference type="ARBA" id="ARBA00023065"/>
    </source>
</evidence>
<reference evidence="24" key="2">
    <citation type="submission" date="2025-09" db="UniProtKB">
        <authorList>
            <consortium name="Ensembl"/>
        </authorList>
    </citation>
    <scope>IDENTIFICATION</scope>
</reference>
<evidence type="ECO:0000256" key="1">
    <source>
        <dbReference type="ARBA" id="ARBA00003328"/>
    </source>
</evidence>
<dbReference type="InterPro" id="IPR036719">
    <property type="entry name" value="Neuro-gated_channel_TM_sf"/>
</dbReference>
<evidence type="ECO:0000259" key="23">
    <source>
        <dbReference type="Pfam" id="PF02932"/>
    </source>
</evidence>
<accession>A0A8C4ILY5</accession>
<evidence type="ECO:0000256" key="18">
    <source>
        <dbReference type="ARBA" id="ARBA00034430"/>
    </source>
</evidence>
<feature type="transmembrane region" description="Helical" evidence="21">
    <location>
        <begin position="294"/>
        <end position="315"/>
    </location>
</feature>
<evidence type="ECO:0000313" key="25">
    <source>
        <dbReference type="Proteomes" id="UP000694389"/>
    </source>
</evidence>
<evidence type="ECO:0000256" key="14">
    <source>
        <dbReference type="ARBA" id="ARBA00023257"/>
    </source>
</evidence>
<evidence type="ECO:0000256" key="15">
    <source>
        <dbReference type="ARBA" id="ARBA00023286"/>
    </source>
</evidence>
<dbReference type="InterPro" id="IPR018000">
    <property type="entry name" value="Neurotransmitter_ion_chnl_CS"/>
</dbReference>
<evidence type="ECO:0000259" key="22">
    <source>
        <dbReference type="Pfam" id="PF02931"/>
    </source>
</evidence>
<evidence type="ECO:0000256" key="16">
    <source>
        <dbReference type="ARBA" id="ARBA00023303"/>
    </source>
</evidence>
<dbReference type="Pfam" id="PF02932">
    <property type="entry name" value="Neur_chan_memb"/>
    <property type="match status" value="1"/>
</dbReference>